<dbReference type="Proteomes" id="UP000036338">
    <property type="component" value="Unassembled WGS sequence"/>
</dbReference>
<name>A0A0J5WQN7_BURCE</name>
<gene>
    <name evidence="1" type="ORF">VL15_14840</name>
</gene>
<comment type="caution">
    <text evidence="1">The sequence shown here is derived from an EMBL/GenBank/DDBJ whole genome shotgun (WGS) entry which is preliminary data.</text>
</comment>
<accession>A0A0J5WQN7</accession>
<evidence type="ECO:0000313" key="2">
    <source>
        <dbReference type="Proteomes" id="UP000036338"/>
    </source>
</evidence>
<proteinExistence type="predicted"/>
<organism evidence="1 2">
    <name type="scientific">Burkholderia cepacia</name>
    <name type="common">Pseudomonas cepacia</name>
    <dbReference type="NCBI Taxonomy" id="292"/>
    <lineage>
        <taxon>Bacteria</taxon>
        <taxon>Pseudomonadati</taxon>
        <taxon>Pseudomonadota</taxon>
        <taxon>Betaproteobacteria</taxon>
        <taxon>Burkholderiales</taxon>
        <taxon>Burkholderiaceae</taxon>
        <taxon>Burkholderia</taxon>
        <taxon>Burkholderia cepacia complex</taxon>
    </lineage>
</organism>
<dbReference type="AlphaFoldDB" id="A0A0J5WQN7"/>
<reference evidence="1 2" key="1">
    <citation type="submission" date="2015-05" db="EMBL/GenBank/DDBJ databases">
        <title>Draft genome of Burkholderia cepacia LK29.</title>
        <authorList>
            <person name="Chan X.Y."/>
        </authorList>
    </citation>
    <scope>NUCLEOTIDE SEQUENCE [LARGE SCALE GENOMIC DNA]</scope>
    <source>
        <strain evidence="1 2">LK29</strain>
    </source>
</reference>
<protein>
    <submittedName>
        <fullName evidence="1">Uncharacterized protein</fullName>
    </submittedName>
</protein>
<sequence>MTQLIIPPTFISLPMAQANHGIECIARTFDFIERQQAFRNMKGTKRIIRFHGDGKAKKINGITKLAVEFECTSKGKMKTKIERSMQNQKSEIISCRIKVSRIERFIAASIDKLQPSIIKTRHGHKIRLPIHYIDAMPSNDIGPHLWRSA</sequence>
<evidence type="ECO:0000313" key="1">
    <source>
        <dbReference type="EMBL" id="KML57009.1"/>
    </source>
</evidence>
<dbReference type="EMBL" id="LDWR01000024">
    <property type="protein sequence ID" value="KML57009.1"/>
    <property type="molecule type" value="Genomic_DNA"/>
</dbReference>